<proteinExistence type="predicted"/>
<gene>
    <name evidence="1" type="ORF">CVU82_02095</name>
</gene>
<dbReference type="EMBL" id="PHAI01000002">
    <property type="protein sequence ID" value="PKM91366.1"/>
    <property type="molecule type" value="Genomic_DNA"/>
</dbReference>
<accession>A0A2N2E9K9</accession>
<dbReference type="Proteomes" id="UP000233517">
    <property type="component" value="Unassembled WGS sequence"/>
</dbReference>
<evidence type="ECO:0000313" key="1">
    <source>
        <dbReference type="EMBL" id="PKM91366.1"/>
    </source>
</evidence>
<dbReference type="AlphaFoldDB" id="A0A2N2E9K9"/>
<name>A0A2N2E9K9_9BACT</name>
<reference evidence="1 2" key="1">
    <citation type="journal article" date="2017" name="ISME J.">
        <title>Potential for microbial H2 and metal transformations associated with novel bacteria and archaea in deep terrestrial subsurface sediments.</title>
        <authorList>
            <person name="Hernsdorf A.W."/>
            <person name="Amano Y."/>
            <person name="Miyakawa K."/>
            <person name="Ise K."/>
            <person name="Suzuki Y."/>
            <person name="Anantharaman K."/>
            <person name="Probst A."/>
            <person name="Burstein D."/>
            <person name="Thomas B.C."/>
            <person name="Banfield J.F."/>
        </authorList>
    </citation>
    <scope>NUCLEOTIDE SEQUENCE [LARGE SCALE GENOMIC DNA]</scope>
    <source>
        <strain evidence="1">HGW-Falkowbacteria-1</strain>
    </source>
</reference>
<evidence type="ECO:0000313" key="2">
    <source>
        <dbReference type="Proteomes" id="UP000233517"/>
    </source>
</evidence>
<sequence>MNSFESLKTVKNIQNLENVVASAIKDRLNKHSDFGIFTPDNKINVDEINNLIGLFEEYPDFVELSEQVIIFLSTLIRKSEKSFSKEEREEVLSKLYKILKEGLEIESIEKKEEKVLN</sequence>
<organism evidence="1 2">
    <name type="scientific">Candidatus Falkowbacteria bacterium HGW-Falkowbacteria-1</name>
    <dbReference type="NCBI Taxonomy" id="2013768"/>
    <lineage>
        <taxon>Bacteria</taxon>
        <taxon>Candidatus Falkowiibacteriota</taxon>
    </lineage>
</organism>
<protein>
    <submittedName>
        <fullName evidence="1">Uncharacterized protein</fullName>
    </submittedName>
</protein>
<comment type="caution">
    <text evidence="1">The sequence shown here is derived from an EMBL/GenBank/DDBJ whole genome shotgun (WGS) entry which is preliminary data.</text>
</comment>